<gene>
    <name evidence="1" type="ORF">S06H3_04585</name>
</gene>
<accession>X1JW50</accession>
<protein>
    <submittedName>
        <fullName evidence="1">Uncharacterized protein</fullName>
    </submittedName>
</protein>
<name>X1JW50_9ZZZZ</name>
<sequence length="38" mass="4092">MLRTLGIIKTDAKKYDNITAGPAFAKAMAGKTNKPELI</sequence>
<proteinExistence type="predicted"/>
<organism evidence="1">
    <name type="scientific">marine sediment metagenome</name>
    <dbReference type="NCBI Taxonomy" id="412755"/>
    <lineage>
        <taxon>unclassified sequences</taxon>
        <taxon>metagenomes</taxon>
        <taxon>ecological metagenomes</taxon>
    </lineage>
</organism>
<reference evidence="1" key="1">
    <citation type="journal article" date="2014" name="Front. Microbiol.">
        <title>High frequency of phylogenetically diverse reductive dehalogenase-homologous genes in deep subseafloor sedimentary metagenomes.</title>
        <authorList>
            <person name="Kawai M."/>
            <person name="Futagami T."/>
            <person name="Toyoda A."/>
            <person name="Takaki Y."/>
            <person name="Nishi S."/>
            <person name="Hori S."/>
            <person name="Arai W."/>
            <person name="Tsubouchi T."/>
            <person name="Morono Y."/>
            <person name="Uchiyama I."/>
            <person name="Ito T."/>
            <person name="Fujiyama A."/>
            <person name="Inagaki F."/>
            <person name="Takami H."/>
        </authorList>
    </citation>
    <scope>NUCLEOTIDE SEQUENCE</scope>
    <source>
        <strain evidence="1">Expedition CK06-06</strain>
    </source>
</reference>
<dbReference type="AlphaFoldDB" id="X1JW50"/>
<dbReference type="EMBL" id="BARV01001622">
    <property type="protein sequence ID" value="GAH98357.1"/>
    <property type="molecule type" value="Genomic_DNA"/>
</dbReference>
<comment type="caution">
    <text evidence="1">The sequence shown here is derived from an EMBL/GenBank/DDBJ whole genome shotgun (WGS) entry which is preliminary data.</text>
</comment>
<evidence type="ECO:0000313" key="1">
    <source>
        <dbReference type="EMBL" id="GAH98357.1"/>
    </source>
</evidence>
<feature type="non-terminal residue" evidence="1">
    <location>
        <position position="38"/>
    </location>
</feature>